<reference evidence="1" key="1">
    <citation type="submission" date="2020-05" db="EMBL/GenBank/DDBJ databases">
        <title>Large-scale comparative analyses of tick genomes elucidate their genetic diversity and vector capacities.</title>
        <authorList>
            <person name="Jia N."/>
            <person name="Wang J."/>
            <person name="Shi W."/>
            <person name="Du L."/>
            <person name="Sun Y."/>
            <person name="Zhan W."/>
            <person name="Jiang J."/>
            <person name="Wang Q."/>
            <person name="Zhang B."/>
            <person name="Ji P."/>
            <person name="Sakyi L.B."/>
            <person name="Cui X."/>
            <person name="Yuan T."/>
            <person name="Jiang B."/>
            <person name="Yang W."/>
            <person name="Lam T.T.-Y."/>
            <person name="Chang Q."/>
            <person name="Ding S."/>
            <person name="Wang X."/>
            <person name="Zhu J."/>
            <person name="Ruan X."/>
            <person name="Zhao L."/>
            <person name="Wei J."/>
            <person name="Que T."/>
            <person name="Du C."/>
            <person name="Cheng J."/>
            <person name="Dai P."/>
            <person name="Han X."/>
            <person name="Huang E."/>
            <person name="Gao Y."/>
            <person name="Liu J."/>
            <person name="Shao H."/>
            <person name="Ye R."/>
            <person name="Li L."/>
            <person name="Wei W."/>
            <person name="Wang X."/>
            <person name="Wang C."/>
            <person name="Yang T."/>
            <person name="Huo Q."/>
            <person name="Li W."/>
            <person name="Guo W."/>
            <person name="Chen H."/>
            <person name="Zhou L."/>
            <person name="Ni X."/>
            <person name="Tian J."/>
            <person name="Zhou Y."/>
            <person name="Sheng Y."/>
            <person name="Liu T."/>
            <person name="Pan Y."/>
            <person name="Xia L."/>
            <person name="Li J."/>
            <person name="Zhao F."/>
            <person name="Cao W."/>
        </authorList>
    </citation>
    <scope>NUCLEOTIDE SEQUENCE</scope>
    <source>
        <strain evidence="1">Dsil-2018</strain>
    </source>
</reference>
<evidence type="ECO:0000313" key="2">
    <source>
        <dbReference type="Proteomes" id="UP000821865"/>
    </source>
</evidence>
<keyword evidence="2" id="KW-1185">Reference proteome</keyword>
<organism evidence="1 2">
    <name type="scientific">Dermacentor silvarum</name>
    <name type="common">Tick</name>
    <dbReference type="NCBI Taxonomy" id="543639"/>
    <lineage>
        <taxon>Eukaryota</taxon>
        <taxon>Metazoa</taxon>
        <taxon>Ecdysozoa</taxon>
        <taxon>Arthropoda</taxon>
        <taxon>Chelicerata</taxon>
        <taxon>Arachnida</taxon>
        <taxon>Acari</taxon>
        <taxon>Parasitiformes</taxon>
        <taxon>Ixodida</taxon>
        <taxon>Ixodoidea</taxon>
        <taxon>Ixodidae</taxon>
        <taxon>Rhipicephalinae</taxon>
        <taxon>Dermacentor</taxon>
    </lineage>
</organism>
<proteinExistence type="predicted"/>
<name>A0ACB8E295_DERSI</name>
<comment type="caution">
    <text evidence="1">The sequence shown here is derived from an EMBL/GenBank/DDBJ whole genome shotgun (WGS) entry which is preliminary data.</text>
</comment>
<dbReference type="EMBL" id="CM023470">
    <property type="protein sequence ID" value="KAH7980733.1"/>
    <property type="molecule type" value="Genomic_DNA"/>
</dbReference>
<dbReference type="Proteomes" id="UP000821865">
    <property type="component" value="Chromosome 1"/>
</dbReference>
<sequence>MRLHVLVLLLLASAGGGWSRERCEDITIPMCKGIGYNQTSMPNQFNQDTQDEAGMEVHQFWPLVEIQCSDDLKFFLCSLYTPICMEEYAGSVPACRSVCERARAGCAPIMRQYGFAWPERMNCDALPQYGDPEQLCMDAKEGARPDSADTSLVVAPPGPPSKPRGGSRPRQRERQPGGRGASSGDCDCPCQAPLINTSDPHFYARGLSSRPPECALPCRMVYFNGYDQTFATYWVSTWAVLCCVSTSLTVLTFLIDTARFRYPERPIIFLSFCYLMVSVGYLVRLAMGHEPIACDGNVVRYYVSSRPFACTLVFILLYFFGMASSMWWVILTLTWLLAAGLKWGNEAIAGYSQYFHMVAWAVPTVKTIVAVLLSAVDGDSVAGVCYVGNQDLTNLRAFVLGPLCLYLLLGTSFLLAGFVSLFRIRSVIRAQARAKADKLEKLMIRIGIFSVLYTVPATVVIACYFYEHHYREPWLRRLRCPCPRNNEAPRPHFFMFMVKYFMCLVVGITSGFWIWSGKTLESWWNFYARLCGGRRRRGRSVAGGGVGDFPDPHVRTFKQSMSPVSHIGQLSSHGGKQLPLSHVSLPQSKRAAGAVHNERVTSLVSAVLYSREESPAGGPQQGYVDVCWVFGFEWESKRLGPSGRGQGVSPNAPAATPDMPPRCESGTAPFQRGTRLKNGDGGMPAATPAVRAVSLESFKTGRGALLPFVCSARRRVGSVPRLTYFTASVPAPCHTASPLHAHNPSMSELASFVKGPGLCNRAVVK</sequence>
<accession>A0ACB8E295</accession>
<gene>
    <name evidence="1" type="ORF">HPB49_018699</name>
</gene>
<evidence type="ECO:0000313" key="1">
    <source>
        <dbReference type="EMBL" id="KAH7980733.1"/>
    </source>
</evidence>
<protein>
    <submittedName>
        <fullName evidence="1">Uncharacterized protein</fullName>
    </submittedName>
</protein>